<feature type="compositionally biased region" description="Basic and acidic residues" evidence="1">
    <location>
        <begin position="78"/>
        <end position="94"/>
    </location>
</feature>
<name>K1QPT4_MAGGI</name>
<feature type="compositionally biased region" description="Basic and acidic residues" evidence="1">
    <location>
        <begin position="12"/>
        <end position="31"/>
    </location>
</feature>
<organism evidence="2">
    <name type="scientific">Magallana gigas</name>
    <name type="common">Pacific oyster</name>
    <name type="synonym">Crassostrea gigas</name>
    <dbReference type="NCBI Taxonomy" id="29159"/>
    <lineage>
        <taxon>Eukaryota</taxon>
        <taxon>Metazoa</taxon>
        <taxon>Spiralia</taxon>
        <taxon>Lophotrochozoa</taxon>
        <taxon>Mollusca</taxon>
        <taxon>Bivalvia</taxon>
        <taxon>Autobranchia</taxon>
        <taxon>Pteriomorphia</taxon>
        <taxon>Ostreida</taxon>
        <taxon>Ostreoidea</taxon>
        <taxon>Ostreidae</taxon>
        <taxon>Magallana</taxon>
    </lineage>
</organism>
<dbReference type="EMBL" id="JH816265">
    <property type="protein sequence ID" value="EKC38962.1"/>
    <property type="molecule type" value="Genomic_DNA"/>
</dbReference>
<dbReference type="HOGENOM" id="CLU_440232_0_0_1"/>
<feature type="region of interest" description="Disordered" evidence="1">
    <location>
        <begin position="458"/>
        <end position="511"/>
    </location>
</feature>
<reference evidence="2" key="1">
    <citation type="journal article" date="2012" name="Nature">
        <title>The oyster genome reveals stress adaptation and complexity of shell formation.</title>
        <authorList>
            <person name="Zhang G."/>
            <person name="Fang X."/>
            <person name="Guo X."/>
            <person name="Li L."/>
            <person name="Luo R."/>
            <person name="Xu F."/>
            <person name="Yang P."/>
            <person name="Zhang L."/>
            <person name="Wang X."/>
            <person name="Qi H."/>
            <person name="Xiong Z."/>
            <person name="Que H."/>
            <person name="Xie Y."/>
            <person name="Holland P.W."/>
            <person name="Paps J."/>
            <person name="Zhu Y."/>
            <person name="Wu F."/>
            <person name="Chen Y."/>
            <person name="Wang J."/>
            <person name="Peng C."/>
            <person name="Meng J."/>
            <person name="Yang L."/>
            <person name="Liu J."/>
            <person name="Wen B."/>
            <person name="Zhang N."/>
            <person name="Huang Z."/>
            <person name="Zhu Q."/>
            <person name="Feng Y."/>
            <person name="Mount A."/>
            <person name="Hedgecock D."/>
            <person name="Xu Z."/>
            <person name="Liu Y."/>
            <person name="Domazet-Loso T."/>
            <person name="Du Y."/>
            <person name="Sun X."/>
            <person name="Zhang S."/>
            <person name="Liu B."/>
            <person name="Cheng P."/>
            <person name="Jiang X."/>
            <person name="Li J."/>
            <person name="Fan D."/>
            <person name="Wang W."/>
            <person name="Fu W."/>
            <person name="Wang T."/>
            <person name="Wang B."/>
            <person name="Zhang J."/>
            <person name="Peng Z."/>
            <person name="Li Y."/>
            <person name="Li N."/>
            <person name="Wang J."/>
            <person name="Chen M."/>
            <person name="He Y."/>
            <person name="Tan F."/>
            <person name="Song X."/>
            <person name="Zheng Q."/>
            <person name="Huang R."/>
            <person name="Yang H."/>
            <person name="Du X."/>
            <person name="Chen L."/>
            <person name="Yang M."/>
            <person name="Gaffney P.M."/>
            <person name="Wang S."/>
            <person name="Luo L."/>
            <person name="She Z."/>
            <person name="Ming Y."/>
            <person name="Huang W."/>
            <person name="Zhang S."/>
            <person name="Huang B."/>
            <person name="Zhang Y."/>
            <person name="Qu T."/>
            <person name="Ni P."/>
            <person name="Miao G."/>
            <person name="Wang J."/>
            <person name="Wang Q."/>
            <person name="Steinberg C.E."/>
            <person name="Wang H."/>
            <person name="Li N."/>
            <person name="Qian L."/>
            <person name="Zhang G."/>
            <person name="Li Y."/>
            <person name="Yang H."/>
            <person name="Liu X."/>
            <person name="Wang J."/>
            <person name="Yin Y."/>
            <person name="Wang J."/>
        </authorList>
    </citation>
    <scope>NUCLEOTIDE SEQUENCE [LARGE SCALE GENOMIC DNA]</scope>
    <source>
        <strain evidence="2">05x7-T-G4-1.051#20</strain>
    </source>
</reference>
<gene>
    <name evidence="2" type="ORF">CGI_10026730</name>
</gene>
<sequence>MQGNMDAISPWKDTKTESKDTIDESLFRGESHTSMGSQEVTIPIDTPEDPNYNTTDKKNGQQFDVPHQNQILENVVEQEDKSESSKKSEHHLIDPLDVQNQTDNDADSEGEEDEDDRRKKNSYNSSSKTREKSHSSGFTGMTGSQKTKTAGATPNSMGDSSSAPPAFKVKHRKNRATESRSPFSTDRKYDLPTGSGFHVKKSEKKLTEFKEFKHHEGEWKEPEKFTVKKAEKSTTNFWSAPKKKEENQPCFLPLIEHKLELSEPVLGGKLVNSLPGSSQLVLPPVSSDKGRGVAMQTRNNKRQTIKDSSFDSTINGHQQDVFSLASSGYGMKASIQKDVCPVRSLNQTRKPIIREEGLPCMEEKKLLEQNFEFHDENDDIFMGNEQNDSSLNKPTVYTTKEQMPAYDECVSSAEKGPDTEFDRKEIMNSIDEKCSLNNVEIEHGMNQDHPSVALPHEISNDDTSSKMNTSARFPKSENEKWTEVKTTGKNEAGSKQRELKKMRQNVAGAPGRDVKKKFERRLKIIHGGRRKERLNEEDGKAWLQLHDNISLEASSMTESLSTSGDLLLNDSEIQSNLSLSESDLKLNPTNQHKNGTCSQQYPLGISSVATVADPIIPTGFD</sequence>
<protein>
    <submittedName>
        <fullName evidence="2">Uncharacterized protein</fullName>
    </submittedName>
</protein>
<dbReference type="InParanoid" id="K1QPT4"/>
<evidence type="ECO:0000313" key="2">
    <source>
        <dbReference type="EMBL" id="EKC38962.1"/>
    </source>
</evidence>
<accession>K1QPT4</accession>
<proteinExistence type="predicted"/>
<dbReference type="AlphaFoldDB" id="K1QPT4"/>
<feature type="region of interest" description="Disordered" evidence="1">
    <location>
        <begin position="1"/>
        <end position="197"/>
    </location>
</feature>
<feature type="compositionally biased region" description="Polar residues" evidence="1">
    <location>
        <begin position="461"/>
        <end position="471"/>
    </location>
</feature>
<feature type="compositionally biased region" description="Polar residues" evidence="1">
    <location>
        <begin position="137"/>
        <end position="163"/>
    </location>
</feature>
<feature type="compositionally biased region" description="Acidic residues" evidence="1">
    <location>
        <begin position="104"/>
        <end position="115"/>
    </location>
</feature>
<evidence type="ECO:0000256" key="1">
    <source>
        <dbReference type="SAM" id="MobiDB-lite"/>
    </source>
</evidence>
<feature type="compositionally biased region" description="Basic and acidic residues" evidence="1">
    <location>
        <begin position="474"/>
        <end position="501"/>
    </location>
</feature>